<evidence type="ECO:0000313" key="2">
    <source>
        <dbReference type="EMBL" id="KAF4349730.1"/>
    </source>
</evidence>
<dbReference type="Proteomes" id="UP000525078">
    <property type="component" value="Unassembled WGS sequence"/>
</dbReference>
<dbReference type="InterPro" id="IPR052929">
    <property type="entry name" value="RNase_H-like_EbsB-rel"/>
</dbReference>
<dbReference type="InterPro" id="IPR002156">
    <property type="entry name" value="RNaseH_domain"/>
</dbReference>
<sequence length="106" mass="11055">MDATQGGLSLVDGNTLAPGYYKLSVDTIVDNSRSKIGIGAAVRNFRGEVVAALSSPLNGNLSPLLVEAKALVSALNWCLTVKFPLSVIESDCNLSIGGKTSLLFQT</sequence>
<feature type="domain" description="RNase H type-1" evidence="1">
    <location>
        <begin position="26"/>
        <end position="93"/>
    </location>
</feature>
<dbReference type="PANTHER" id="PTHR47074">
    <property type="entry name" value="BNAC02G40300D PROTEIN"/>
    <property type="match status" value="1"/>
</dbReference>
<dbReference type="GO" id="GO:0003676">
    <property type="term" value="F:nucleic acid binding"/>
    <property type="evidence" value="ECO:0007669"/>
    <property type="project" value="InterPro"/>
</dbReference>
<protein>
    <recommendedName>
        <fullName evidence="1">RNase H type-1 domain-containing protein</fullName>
    </recommendedName>
</protein>
<gene>
    <name evidence="2" type="ORF">F8388_024452</name>
</gene>
<proteinExistence type="predicted"/>
<dbReference type="Pfam" id="PF13456">
    <property type="entry name" value="RVT_3"/>
    <property type="match status" value="1"/>
</dbReference>
<dbReference type="GO" id="GO:0004523">
    <property type="term" value="F:RNA-DNA hybrid ribonuclease activity"/>
    <property type="evidence" value="ECO:0007669"/>
    <property type="project" value="InterPro"/>
</dbReference>
<dbReference type="EMBL" id="JAATIP010000387">
    <property type="protein sequence ID" value="KAF4349730.1"/>
    <property type="molecule type" value="Genomic_DNA"/>
</dbReference>
<name>A0A7J6DV90_CANSA</name>
<evidence type="ECO:0000313" key="3">
    <source>
        <dbReference type="Proteomes" id="UP000525078"/>
    </source>
</evidence>
<organism evidence="2 3">
    <name type="scientific">Cannabis sativa</name>
    <name type="common">Hemp</name>
    <name type="synonym">Marijuana</name>
    <dbReference type="NCBI Taxonomy" id="3483"/>
    <lineage>
        <taxon>Eukaryota</taxon>
        <taxon>Viridiplantae</taxon>
        <taxon>Streptophyta</taxon>
        <taxon>Embryophyta</taxon>
        <taxon>Tracheophyta</taxon>
        <taxon>Spermatophyta</taxon>
        <taxon>Magnoliopsida</taxon>
        <taxon>eudicotyledons</taxon>
        <taxon>Gunneridae</taxon>
        <taxon>Pentapetalae</taxon>
        <taxon>rosids</taxon>
        <taxon>fabids</taxon>
        <taxon>Rosales</taxon>
        <taxon>Cannabaceae</taxon>
        <taxon>Cannabis</taxon>
    </lineage>
</organism>
<dbReference type="PANTHER" id="PTHR47074:SF11">
    <property type="entry name" value="REVERSE TRANSCRIPTASE-LIKE PROTEIN"/>
    <property type="match status" value="1"/>
</dbReference>
<accession>A0A7J6DV90</accession>
<evidence type="ECO:0000259" key="1">
    <source>
        <dbReference type="Pfam" id="PF13456"/>
    </source>
</evidence>
<dbReference type="AlphaFoldDB" id="A0A7J6DV90"/>
<reference evidence="2 3" key="1">
    <citation type="journal article" date="2020" name="bioRxiv">
        <title>Sequence and annotation of 42 cannabis genomes reveals extensive copy number variation in cannabinoid synthesis and pathogen resistance genes.</title>
        <authorList>
            <person name="Mckernan K.J."/>
            <person name="Helbert Y."/>
            <person name="Kane L.T."/>
            <person name="Ebling H."/>
            <person name="Zhang L."/>
            <person name="Liu B."/>
            <person name="Eaton Z."/>
            <person name="Mclaughlin S."/>
            <person name="Kingan S."/>
            <person name="Baybayan P."/>
            <person name="Concepcion G."/>
            <person name="Jordan M."/>
            <person name="Riva A."/>
            <person name="Barbazuk W."/>
            <person name="Harkins T."/>
        </authorList>
    </citation>
    <scope>NUCLEOTIDE SEQUENCE [LARGE SCALE GENOMIC DNA]</scope>
    <source>
        <strain evidence="3">cv. Jamaican Lion 4</strain>
        <tissue evidence="2">Leaf</tissue>
    </source>
</reference>
<comment type="caution">
    <text evidence="2">The sequence shown here is derived from an EMBL/GenBank/DDBJ whole genome shotgun (WGS) entry which is preliminary data.</text>
</comment>